<dbReference type="AlphaFoldDB" id="A0A1F4RCH8"/>
<proteinExistence type="predicted"/>
<name>A0A1F4RCH8_UNCSA</name>
<evidence type="ECO:0000313" key="2">
    <source>
        <dbReference type="EMBL" id="OGC05882.1"/>
    </source>
</evidence>
<reference evidence="2 3" key="1">
    <citation type="journal article" date="2016" name="Nat. Commun.">
        <title>Thousands of microbial genomes shed light on interconnected biogeochemical processes in an aquifer system.</title>
        <authorList>
            <person name="Anantharaman K."/>
            <person name="Brown C.T."/>
            <person name="Hug L.A."/>
            <person name="Sharon I."/>
            <person name="Castelle C.J."/>
            <person name="Probst A.J."/>
            <person name="Thomas B.C."/>
            <person name="Singh A."/>
            <person name="Wilkins M.J."/>
            <person name="Karaoz U."/>
            <person name="Brodie E.L."/>
            <person name="Williams K.H."/>
            <person name="Hubbard S.S."/>
            <person name="Banfield J.F."/>
        </authorList>
    </citation>
    <scope>NUCLEOTIDE SEQUENCE [LARGE SCALE GENOMIC DNA]</scope>
</reference>
<comment type="caution">
    <text evidence="2">The sequence shown here is derived from an EMBL/GenBank/DDBJ whole genome shotgun (WGS) entry which is preliminary data.</text>
</comment>
<keyword evidence="1" id="KW-0812">Transmembrane</keyword>
<dbReference type="Proteomes" id="UP000176938">
    <property type="component" value="Unassembled WGS sequence"/>
</dbReference>
<gene>
    <name evidence="2" type="ORF">A3H38_06775</name>
</gene>
<dbReference type="EMBL" id="METP01000033">
    <property type="protein sequence ID" value="OGC05882.1"/>
    <property type="molecule type" value="Genomic_DNA"/>
</dbReference>
<evidence type="ECO:0008006" key="4">
    <source>
        <dbReference type="Google" id="ProtNLM"/>
    </source>
</evidence>
<keyword evidence="1" id="KW-1133">Transmembrane helix</keyword>
<feature type="transmembrane region" description="Helical" evidence="1">
    <location>
        <begin position="20"/>
        <end position="43"/>
    </location>
</feature>
<accession>A0A1F4RCH8</accession>
<evidence type="ECO:0000256" key="1">
    <source>
        <dbReference type="SAM" id="Phobius"/>
    </source>
</evidence>
<sequence>MTPSTSLGTSPEVLALQHTPIITFGYIMQLLISLLIVLALIYVTARFVLPKLKTTSTGNIIKILDRVYLEPQVSAYVLKAGKDAWLIVTSSKQIARIDKIDEESLNK</sequence>
<protein>
    <recommendedName>
        <fullName evidence="4">Flagellar protein</fullName>
    </recommendedName>
</protein>
<evidence type="ECO:0000313" key="3">
    <source>
        <dbReference type="Proteomes" id="UP000176938"/>
    </source>
</evidence>
<keyword evidence="1" id="KW-0472">Membrane</keyword>
<organism evidence="2 3">
    <name type="scientific">candidate division WOR-1 bacterium RIFCSPLOWO2_02_FULL_46_20</name>
    <dbReference type="NCBI Taxonomy" id="1802567"/>
    <lineage>
        <taxon>Bacteria</taxon>
        <taxon>Bacillati</taxon>
        <taxon>Saganbacteria</taxon>
    </lineage>
</organism>